<feature type="binding site" evidence="7">
    <location>
        <position position="168"/>
    </location>
    <ligand>
        <name>L-ornithine</name>
        <dbReference type="ChEBI" id="CHEBI:46911"/>
    </ligand>
</feature>
<dbReference type="GO" id="GO:0016597">
    <property type="term" value="F:amino acid binding"/>
    <property type="evidence" value="ECO:0007669"/>
    <property type="project" value="InterPro"/>
</dbReference>
<evidence type="ECO:0000256" key="7">
    <source>
        <dbReference type="HAMAP-Rule" id="MF_01109"/>
    </source>
</evidence>
<dbReference type="HAMAP" id="MF_01109">
    <property type="entry name" value="OTCase"/>
    <property type="match status" value="1"/>
</dbReference>
<dbReference type="Gene3D" id="3.40.50.1370">
    <property type="entry name" value="Aspartate/ornithine carbamoyltransferase"/>
    <property type="match status" value="2"/>
</dbReference>
<dbReference type="Pfam" id="PF00185">
    <property type="entry name" value="OTCace"/>
    <property type="match status" value="1"/>
</dbReference>
<dbReference type="AlphaFoldDB" id="A0A6I6DED7"/>
<evidence type="ECO:0000256" key="2">
    <source>
        <dbReference type="ARBA" id="ARBA00007805"/>
    </source>
</evidence>
<comment type="pathway">
    <text evidence="1">Amino-acid biosynthesis; L-arginine biosynthesis; L-arginine from L-ornithine and carbamoyl phosphate: step 1/3.</text>
</comment>
<feature type="binding site" evidence="7">
    <location>
        <position position="86"/>
    </location>
    <ligand>
        <name>carbamoyl phosphate</name>
        <dbReference type="ChEBI" id="CHEBI:58228"/>
    </ligand>
</feature>
<evidence type="ECO:0000256" key="4">
    <source>
        <dbReference type="ARBA" id="ARBA00016634"/>
    </source>
</evidence>
<keyword evidence="5 7" id="KW-0808">Transferase</keyword>
<dbReference type="InterPro" id="IPR036901">
    <property type="entry name" value="Asp/Orn_carbamoylTrfase_sf"/>
</dbReference>
<dbReference type="PRINTS" id="PR00100">
    <property type="entry name" value="AOTCASE"/>
</dbReference>
<comment type="catalytic activity">
    <reaction evidence="6 7">
        <text>carbamoyl phosphate + L-ornithine = L-citrulline + phosphate + H(+)</text>
        <dbReference type="Rhea" id="RHEA:19513"/>
        <dbReference type="ChEBI" id="CHEBI:15378"/>
        <dbReference type="ChEBI" id="CHEBI:43474"/>
        <dbReference type="ChEBI" id="CHEBI:46911"/>
        <dbReference type="ChEBI" id="CHEBI:57743"/>
        <dbReference type="ChEBI" id="CHEBI:58228"/>
        <dbReference type="EC" id="2.1.3.3"/>
    </reaction>
</comment>
<dbReference type="SUPFAM" id="SSF53671">
    <property type="entry name" value="Aspartate/ornithine carbamoyltransferase"/>
    <property type="match status" value="1"/>
</dbReference>
<dbReference type="PANTHER" id="PTHR45753">
    <property type="entry name" value="ORNITHINE CARBAMOYLTRANSFERASE, MITOCHONDRIAL"/>
    <property type="match status" value="1"/>
</dbReference>
<dbReference type="Proteomes" id="UP000426444">
    <property type="component" value="Chromosome"/>
</dbReference>
<feature type="binding site" evidence="7">
    <location>
        <begin position="137"/>
        <end position="140"/>
    </location>
    <ligand>
        <name>carbamoyl phosphate</name>
        <dbReference type="ChEBI" id="CHEBI:58228"/>
    </ligand>
</feature>
<feature type="domain" description="Aspartate/ornithine carbamoyltransferase Asp/Orn-binding" evidence="8">
    <location>
        <begin position="156"/>
        <end position="310"/>
    </location>
</feature>
<feature type="binding site" evidence="7">
    <location>
        <begin position="59"/>
        <end position="62"/>
    </location>
    <ligand>
        <name>carbamoyl phosphate</name>
        <dbReference type="ChEBI" id="CHEBI:58228"/>
    </ligand>
</feature>
<feature type="binding site" evidence="7">
    <location>
        <begin position="236"/>
        <end position="237"/>
    </location>
    <ligand>
        <name>L-ornithine</name>
        <dbReference type="ChEBI" id="CHEBI:46911"/>
    </ligand>
</feature>
<evidence type="ECO:0000259" key="8">
    <source>
        <dbReference type="Pfam" id="PF00185"/>
    </source>
</evidence>
<dbReference type="KEGG" id="salq:SYNTR_2228"/>
<accession>A0A6I6DED7</accession>
<dbReference type="Pfam" id="PF02729">
    <property type="entry name" value="OTCace_N"/>
    <property type="match status" value="1"/>
</dbReference>
<gene>
    <name evidence="10" type="ORF">SYNTR_2228</name>
</gene>
<feature type="binding site" evidence="7">
    <location>
        <position position="110"/>
    </location>
    <ligand>
        <name>carbamoyl phosphate</name>
        <dbReference type="ChEBI" id="CHEBI:58228"/>
    </ligand>
</feature>
<dbReference type="GO" id="GO:0042450">
    <property type="term" value="P:L-arginine biosynthetic process via ornithine"/>
    <property type="evidence" value="ECO:0007669"/>
    <property type="project" value="UniProtKB-UniRule"/>
</dbReference>
<name>A0A6I6DED7_9FIRM</name>
<dbReference type="GO" id="GO:0004585">
    <property type="term" value="F:ornithine carbamoyltransferase activity"/>
    <property type="evidence" value="ECO:0007669"/>
    <property type="project" value="UniProtKB-UniRule"/>
</dbReference>
<protein>
    <recommendedName>
        <fullName evidence="4 7">Ornithine carbamoyltransferase</fullName>
        <shortName evidence="7">OTCase</shortName>
        <ecNumber evidence="3 7">2.1.3.3</ecNumber>
    </recommendedName>
</protein>
<dbReference type="InterPro" id="IPR024904">
    <property type="entry name" value="OTCase_ArgI"/>
</dbReference>
<dbReference type="PRINTS" id="PR00102">
    <property type="entry name" value="OTCASE"/>
</dbReference>
<feature type="binding site" evidence="7">
    <location>
        <position position="300"/>
    </location>
    <ligand>
        <name>carbamoyl phosphate</name>
        <dbReference type="ChEBI" id="CHEBI:58228"/>
    </ligand>
</feature>
<evidence type="ECO:0000313" key="11">
    <source>
        <dbReference type="Proteomes" id="UP000426444"/>
    </source>
</evidence>
<dbReference type="PROSITE" id="PS00097">
    <property type="entry name" value="CARBAMOYLTRANSFERASE"/>
    <property type="match status" value="1"/>
</dbReference>
<evidence type="ECO:0000256" key="1">
    <source>
        <dbReference type="ARBA" id="ARBA00004975"/>
    </source>
</evidence>
<comment type="subcellular location">
    <subcellularLocation>
        <location evidence="7">Cytoplasm</location>
    </subcellularLocation>
</comment>
<dbReference type="RefSeq" id="WP_156204570.1">
    <property type="nucleotide sequence ID" value="NZ_CP046457.1"/>
</dbReference>
<dbReference type="GO" id="GO:0019240">
    <property type="term" value="P:citrulline biosynthetic process"/>
    <property type="evidence" value="ECO:0007669"/>
    <property type="project" value="TreeGrafter"/>
</dbReference>
<dbReference type="PANTHER" id="PTHR45753:SF3">
    <property type="entry name" value="ORNITHINE TRANSCARBAMYLASE, MITOCHONDRIAL"/>
    <property type="match status" value="1"/>
</dbReference>
<feature type="binding site" evidence="7">
    <location>
        <position position="232"/>
    </location>
    <ligand>
        <name>L-ornithine</name>
        <dbReference type="ChEBI" id="CHEBI:46911"/>
    </ligand>
</feature>
<dbReference type="NCBIfam" id="TIGR00658">
    <property type="entry name" value="orni_carb_tr"/>
    <property type="match status" value="1"/>
</dbReference>
<organism evidence="10 11">
    <name type="scientific">Candidatus Syntrophocurvum alkaliphilum</name>
    <dbReference type="NCBI Taxonomy" id="2293317"/>
    <lineage>
        <taxon>Bacteria</taxon>
        <taxon>Bacillati</taxon>
        <taxon>Bacillota</taxon>
        <taxon>Clostridia</taxon>
        <taxon>Eubacteriales</taxon>
        <taxon>Syntrophomonadaceae</taxon>
        <taxon>Candidatus Syntrophocurvum</taxon>
    </lineage>
</organism>
<dbReference type="EMBL" id="CP046457">
    <property type="protein sequence ID" value="QGU00822.1"/>
    <property type="molecule type" value="Genomic_DNA"/>
</dbReference>
<dbReference type="InterPro" id="IPR002292">
    <property type="entry name" value="Orn/put_carbamltrans"/>
</dbReference>
<dbReference type="InterPro" id="IPR006131">
    <property type="entry name" value="Asp_carbamoyltransf_Asp/Orn-bd"/>
</dbReference>
<evidence type="ECO:0000313" key="10">
    <source>
        <dbReference type="EMBL" id="QGU00822.1"/>
    </source>
</evidence>
<keyword evidence="7" id="KW-0963">Cytoplasm</keyword>
<keyword evidence="11" id="KW-1185">Reference proteome</keyword>
<dbReference type="InterPro" id="IPR006130">
    <property type="entry name" value="Asp/Orn_carbamoylTrfase"/>
</dbReference>
<evidence type="ECO:0000256" key="5">
    <source>
        <dbReference type="ARBA" id="ARBA00022679"/>
    </source>
</evidence>
<comment type="similarity">
    <text evidence="2 7">Belongs to the aspartate/ornithine carbamoyltransferase superfamily. OTCase family.</text>
</comment>
<sequence length="312" mass="34779">MIIKDHLRGKHFISIHDFSAEDILHILEVGAQLKARQKNEIPHKILEGKTLGMIFQKSSTRTRVAFEVGMYQLGGHALFLSPRDIQIGRGETIKDTAQVLSRMVDGIMIRTFDHDEVIELAKWSCVPVINGLTDLLHPTQIIGDLMTIQEYKDELEGLKCAFIGDGNNVANSLLFGGAKVGMNITIATPEGFEPNDKVLTSAKEDALETGAKLEVIEDPFEAARNADVIYTDVWASMGQEDEADEKENKFKKYQINDHLLSYAKEDAIVLHCLPAKRGKEITNEVMDGPKSVVFEEAENRLHAHKAIMAVLM</sequence>
<feature type="domain" description="Aspartate/ornithine carbamoyltransferase carbamoyl-P binding" evidence="9">
    <location>
        <begin position="10"/>
        <end position="150"/>
    </location>
</feature>
<dbReference type="OrthoDB" id="9802587at2"/>
<evidence type="ECO:0000259" key="9">
    <source>
        <dbReference type="Pfam" id="PF02729"/>
    </source>
</evidence>
<evidence type="ECO:0000256" key="6">
    <source>
        <dbReference type="ARBA" id="ARBA00048772"/>
    </source>
</evidence>
<dbReference type="FunFam" id="3.40.50.1370:FF:000008">
    <property type="entry name" value="Ornithine carbamoyltransferase"/>
    <property type="match status" value="1"/>
</dbReference>
<dbReference type="EC" id="2.1.3.3" evidence="3 7"/>
<evidence type="ECO:0000256" key="3">
    <source>
        <dbReference type="ARBA" id="ARBA00013007"/>
    </source>
</evidence>
<reference evidence="11" key="1">
    <citation type="journal article" date="2019" name="Microbiology">
        <title>Complete Genome Sequence of an Uncultured Bacterium of the Candidate Phylum Bipolaricaulota.</title>
        <authorList>
            <person name="Kadnikov V.V."/>
            <person name="Mardanov A.V."/>
            <person name="Beletsky A.V."/>
            <person name="Frank Y.A."/>
            <person name="Karnachuk O.V."/>
            <person name="Ravin N.V."/>
        </authorList>
    </citation>
    <scope>NUCLEOTIDE SEQUENCE [LARGE SCALE GENOMIC DNA]</scope>
</reference>
<dbReference type="InterPro" id="IPR006132">
    <property type="entry name" value="Asp/Orn_carbamoyltranf_P-bd"/>
</dbReference>
<dbReference type="GO" id="GO:0005737">
    <property type="term" value="C:cytoplasm"/>
    <property type="evidence" value="ECO:0007669"/>
    <property type="project" value="UniProtKB-SubCell"/>
</dbReference>
<dbReference type="NCBIfam" id="NF001986">
    <property type="entry name" value="PRK00779.1"/>
    <property type="match status" value="1"/>
</dbReference>
<feature type="binding site" evidence="7">
    <location>
        <begin position="272"/>
        <end position="273"/>
    </location>
    <ligand>
        <name>carbamoyl phosphate</name>
        <dbReference type="ChEBI" id="CHEBI:58228"/>
    </ligand>
</feature>
<proteinExistence type="inferred from homology"/>